<dbReference type="Proteomes" id="UP000005713">
    <property type="component" value="Unassembled WGS sequence"/>
</dbReference>
<proteinExistence type="predicted"/>
<dbReference type="RefSeq" id="WP_005856620.1">
    <property type="nucleotide sequence ID" value="NZ_AAYA01000003.1"/>
</dbReference>
<organism evidence="1 2">
    <name type="scientific">Sagittula stellata (strain ATCC 700073 / DSM 11524 / E-37)</name>
    <dbReference type="NCBI Taxonomy" id="388399"/>
    <lineage>
        <taxon>Bacteria</taxon>
        <taxon>Pseudomonadati</taxon>
        <taxon>Pseudomonadota</taxon>
        <taxon>Alphaproteobacteria</taxon>
        <taxon>Rhodobacterales</taxon>
        <taxon>Roseobacteraceae</taxon>
        <taxon>Sagittula</taxon>
    </lineage>
</organism>
<name>A3K061_SAGS3</name>
<comment type="caution">
    <text evidence="1">The sequence shown here is derived from an EMBL/GenBank/DDBJ whole genome shotgun (WGS) entry which is preliminary data.</text>
</comment>
<dbReference type="EMBL" id="AAYA01000003">
    <property type="protein sequence ID" value="EBA09176.1"/>
    <property type="molecule type" value="Genomic_DNA"/>
</dbReference>
<gene>
    <name evidence="1" type="ORF">SSE37_23079</name>
</gene>
<evidence type="ECO:0000313" key="1">
    <source>
        <dbReference type="EMBL" id="EBA09176.1"/>
    </source>
</evidence>
<dbReference type="AlphaFoldDB" id="A3K061"/>
<accession>A3K061</accession>
<keyword evidence="2" id="KW-1185">Reference proteome</keyword>
<reference evidence="1 2" key="1">
    <citation type="submission" date="2006-06" db="EMBL/GenBank/DDBJ databases">
        <authorList>
            <person name="Moran M.A."/>
            <person name="Ferriera S."/>
            <person name="Johnson J."/>
            <person name="Kravitz S."/>
            <person name="Beeson K."/>
            <person name="Sutton G."/>
            <person name="Rogers Y.-H."/>
            <person name="Friedman R."/>
            <person name="Frazier M."/>
            <person name="Venter J.C."/>
        </authorList>
    </citation>
    <scope>NUCLEOTIDE SEQUENCE [LARGE SCALE GENOMIC DNA]</scope>
    <source>
        <strain evidence="1 2">E-37</strain>
    </source>
</reference>
<evidence type="ECO:0000313" key="2">
    <source>
        <dbReference type="Proteomes" id="UP000005713"/>
    </source>
</evidence>
<sequence>MAKAWLQQRIGEAARMALTPVWVGQFFEINALRRTGASERYGFCKIENNFRNREMCL</sequence>
<protein>
    <submittedName>
        <fullName evidence="1">Uncharacterized protein</fullName>
    </submittedName>
</protein>